<protein>
    <submittedName>
        <fullName evidence="1">Uncharacterized protein</fullName>
    </submittedName>
</protein>
<dbReference type="Proteomes" id="UP000063234">
    <property type="component" value="Chromosome"/>
</dbReference>
<organism evidence="1 2">
    <name type="scientific">Thermosulfidibacter takaii (strain DSM 17441 / JCM 13301 / NBRC 103674 / ABI70S6)</name>
    <dbReference type="NCBI Taxonomy" id="1298851"/>
    <lineage>
        <taxon>Bacteria</taxon>
        <taxon>Pseudomonadati</taxon>
        <taxon>Thermosulfidibacterota</taxon>
        <taxon>Thermosulfidibacteria</taxon>
        <taxon>Thermosulfidibacterales</taxon>
        <taxon>Thermosulfidibacteraceae</taxon>
    </lineage>
</organism>
<accession>A0A0S3QT96</accession>
<name>A0A0S3QT96_THET7</name>
<dbReference type="KEGG" id="ttk:TST_0744"/>
<proteinExistence type="predicted"/>
<evidence type="ECO:0000313" key="1">
    <source>
        <dbReference type="EMBL" id="BAT71549.1"/>
    </source>
</evidence>
<dbReference type="EMBL" id="AP013035">
    <property type="protein sequence ID" value="BAT71549.1"/>
    <property type="molecule type" value="Genomic_DNA"/>
</dbReference>
<evidence type="ECO:0000313" key="2">
    <source>
        <dbReference type="Proteomes" id="UP000063234"/>
    </source>
</evidence>
<keyword evidence="2" id="KW-1185">Reference proteome</keyword>
<gene>
    <name evidence="1" type="ORF">TST_0744</name>
</gene>
<dbReference type="AlphaFoldDB" id="A0A0S3QT96"/>
<dbReference type="STRING" id="1298851.TST_0744"/>
<sequence length="112" mass="12554">MHLYKPHVGDIKIEARGGRRAASPRSGECVWVDRGMRSGELCSNSYLNIYFPHSLVGDVRTSISIGYGGVQFWEFSSHKLNQIANAIKDGKTFYLRVFRKSGCDFIVTKIGP</sequence>
<reference evidence="2" key="1">
    <citation type="journal article" date="2018" name="Science">
        <title>A primordial and reversible TCA cycle in a facultatively chemolithoautotrophic thermophile.</title>
        <authorList>
            <person name="Nunoura T."/>
            <person name="Chikaraishi Y."/>
            <person name="Izaki R."/>
            <person name="Suwa T."/>
            <person name="Sato T."/>
            <person name="Harada T."/>
            <person name="Mori K."/>
            <person name="Kato Y."/>
            <person name="Miyazaki M."/>
            <person name="Shimamura S."/>
            <person name="Yanagawa K."/>
            <person name="Shuto A."/>
            <person name="Ohkouchi N."/>
            <person name="Fujita N."/>
            <person name="Takaki Y."/>
            <person name="Atomi H."/>
            <person name="Takai K."/>
        </authorList>
    </citation>
    <scope>NUCLEOTIDE SEQUENCE [LARGE SCALE GENOMIC DNA]</scope>
    <source>
        <strain evidence="2">DSM 17441 / JCM 13301 / NBRC 103674 / ABI70S6</strain>
    </source>
</reference>